<reference evidence="1 2" key="1">
    <citation type="submission" date="2021-03" db="EMBL/GenBank/DDBJ databases">
        <title>Assistant Professor.</title>
        <authorList>
            <person name="Huq M.A."/>
        </authorList>
    </citation>
    <scope>NUCLEOTIDE SEQUENCE [LARGE SCALE GENOMIC DNA]</scope>
    <source>
        <strain evidence="1 2">MAH-29</strain>
    </source>
</reference>
<comment type="caution">
    <text evidence="1">The sequence shown here is derived from an EMBL/GenBank/DDBJ whole genome shotgun (WGS) entry which is preliminary data.</text>
</comment>
<sequence length="97" mass="10491">MENDTPNQTINQLPVQHISKAAVCTHPGFTITACNPATSALFLYNQQDIPGLSISFRVSTYSKNSQPLWGSLTNIAWHATAKTAFSKLQNEAEPASG</sequence>
<keyword evidence="2" id="KW-1185">Reference proteome</keyword>
<dbReference type="EMBL" id="JAGHKO010000010">
    <property type="protein sequence ID" value="MBO9203461.1"/>
    <property type="molecule type" value="Genomic_DNA"/>
</dbReference>
<dbReference type="RefSeq" id="WP_209141514.1">
    <property type="nucleotide sequence ID" value="NZ_JAGHKO010000010.1"/>
</dbReference>
<proteinExistence type="predicted"/>
<name>A0ABS3YZV9_9BACT</name>
<protein>
    <submittedName>
        <fullName evidence="1">Uncharacterized protein</fullName>
    </submittedName>
</protein>
<evidence type="ECO:0000313" key="1">
    <source>
        <dbReference type="EMBL" id="MBO9203461.1"/>
    </source>
</evidence>
<gene>
    <name evidence="1" type="ORF">J7I42_24465</name>
</gene>
<organism evidence="1 2">
    <name type="scientific">Niastella soli</name>
    <dbReference type="NCBI Taxonomy" id="2821487"/>
    <lineage>
        <taxon>Bacteria</taxon>
        <taxon>Pseudomonadati</taxon>
        <taxon>Bacteroidota</taxon>
        <taxon>Chitinophagia</taxon>
        <taxon>Chitinophagales</taxon>
        <taxon>Chitinophagaceae</taxon>
        <taxon>Niastella</taxon>
    </lineage>
</organism>
<dbReference type="Proteomes" id="UP000677244">
    <property type="component" value="Unassembled WGS sequence"/>
</dbReference>
<accession>A0ABS3YZV9</accession>
<evidence type="ECO:0000313" key="2">
    <source>
        <dbReference type="Proteomes" id="UP000677244"/>
    </source>
</evidence>